<evidence type="ECO:0000313" key="6">
    <source>
        <dbReference type="Proteomes" id="UP000199012"/>
    </source>
</evidence>
<sequence>MVRVALAHDYLTQRGGAERVALALTSAFPGSPLYTSVYAPEQTFDGFQDVQVRTSFLQHFGHFRRDPRLALPLLPLAWSQTKIRGADVVIASSTGWAHAVDAGGAKTIVYCHNPARWLYQPADYHASKLQRAALSPFMHGLRRWDARAAKNATCYVANSTVVAARIKRTYGIHAEVVHPPVAVDTAARAEAIEGLEPGFWLTIARGRGYKNTQSIIDAVERLPGHELVVVGATSDTPRRSGSVRALGVVSDAQLRWLYKNARALVSVSYEDFGLTPIEANAFGTPVAVLRAGGFLDSTAEGSSGVFIEDESPIAIVQALTRFPEFDREQVAQNAQRFSVSKYNATMRDFAQAVASSKSLDCASKHRRLVR</sequence>
<dbReference type="Gene3D" id="3.40.50.2000">
    <property type="entry name" value="Glycogen Phosphorylase B"/>
    <property type="match status" value="2"/>
</dbReference>
<dbReference type="Pfam" id="PF13439">
    <property type="entry name" value="Glyco_transf_4"/>
    <property type="match status" value="1"/>
</dbReference>
<accession>A0A1I0X2L5</accession>
<protein>
    <submittedName>
        <fullName evidence="5">Glycosyltransferase involved in cell wall bisynthesis</fullName>
    </submittedName>
</protein>
<evidence type="ECO:0000259" key="4">
    <source>
        <dbReference type="Pfam" id="PF13439"/>
    </source>
</evidence>
<dbReference type="EMBL" id="FOKA01000004">
    <property type="protein sequence ID" value="SFA94628.1"/>
    <property type="molecule type" value="Genomic_DNA"/>
</dbReference>
<evidence type="ECO:0000313" key="5">
    <source>
        <dbReference type="EMBL" id="SFA94628.1"/>
    </source>
</evidence>
<dbReference type="RefSeq" id="WP_090031411.1">
    <property type="nucleotide sequence ID" value="NZ_BONM01000015.1"/>
</dbReference>
<keyword evidence="1" id="KW-0328">Glycosyltransferase</keyword>
<feature type="domain" description="Glycosyl transferase family 1" evidence="3">
    <location>
        <begin position="196"/>
        <end position="334"/>
    </location>
</feature>
<dbReference type="PANTHER" id="PTHR46401">
    <property type="entry name" value="GLYCOSYLTRANSFERASE WBBK-RELATED"/>
    <property type="match status" value="1"/>
</dbReference>
<gene>
    <name evidence="5" type="ORF">SAMN05421867_10444</name>
</gene>
<dbReference type="InterPro" id="IPR001296">
    <property type="entry name" value="Glyco_trans_1"/>
</dbReference>
<dbReference type="Proteomes" id="UP000199012">
    <property type="component" value="Unassembled WGS sequence"/>
</dbReference>
<feature type="domain" description="Glycosyltransferase subfamily 4-like N-terminal" evidence="4">
    <location>
        <begin position="15"/>
        <end position="183"/>
    </location>
</feature>
<dbReference type="OrthoDB" id="9801573at2"/>
<dbReference type="Pfam" id="PF00534">
    <property type="entry name" value="Glycos_transf_1"/>
    <property type="match status" value="1"/>
</dbReference>
<keyword evidence="6" id="KW-1185">Reference proteome</keyword>
<dbReference type="STRING" id="988821.SAMN05421867_10444"/>
<name>A0A1I0X2L5_9CELL</name>
<dbReference type="GO" id="GO:0016757">
    <property type="term" value="F:glycosyltransferase activity"/>
    <property type="evidence" value="ECO:0007669"/>
    <property type="project" value="UniProtKB-KW"/>
</dbReference>
<keyword evidence="2 5" id="KW-0808">Transferase</keyword>
<dbReference type="SUPFAM" id="SSF53756">
    <property type="entry name" value="UDP-Glycosyltransferase/glycogen phosphorylase"/>
    <property type="match status" value="1"/>
</dbReference>
<reference evidence="5 6" key="1">
    <citation type="submission" date="2016-10" db="EMBL/GenBank/DDBJ databases">
        <authorList>
            <person name="de Groot N.N."/>
        </authorList>
    </citation>
    <scope>NUCLEOTIDE SEQUENCE [LARGE SCALE GENOMIC DNA]</scope>
    <source>
        <strain evidence="5 6">CGMCC 4.6945</strain>
    </source>
</reference>
<evidence type="ECO:0000259" key="3">
    <source>
        <dbReference type="Pfam" id="PF00534"/>
    </source>
</evidence>
<evidence type="ECO:0000256" key="2">
    <source>
        <dbReference type="ARBA" id="ARBA00022679"/>
    </source>
</evidence>
<dbReference type="PANTHER" id="PTHR46401:SF2">
    <property type="entry name" value="GLYCOSYLTRANSFERASE WBBK-RELATED"/>
    <property type="match status" value="1"/>
</dbReference>
<evidence type="ECO:0000256" key="1">
    <source>
        <dbReference type="ARBA" id="ARBA00022676"/>
    </source>
</evidence>
<dbReference type="AlphaFoldDB" id="A0A1I0X2L5"/>
<dbReference type="InterPro" id="IPR028098">
    <property type="entry name" value="Glyco_trans_4-like_N"/>
</dbReference>
<proteinExistence type="predicted"/>
<organism evidence="5 6">
    <name type="scientific">Cellulomonas marina</name>
    <dbReference type="NCBI Taxonomy" id="988821"/>
    <lineage>
        <taxon>Bacteria</taxon>
        <taxon>Bacillati</taxon>
        <taxon>Actinomycetota</taxon>
        <taxon>Actinomycetes</taxon>
        <taxon>Micrococcales</taxon>
        <taxon>Cellulomonadaceae</taxon>
        <taxon>Cellulomonas</taxon>
    </lineage>
</organism>